<protein>
    <recommendedName>
        <fullName evidence="4">BrnA antitoxin family protein</fullName>
    </recommendedName>
</protein>
<comment type="caution">
    <text evidence="2">The sequence shown here is derived from an EMBL/GenBank/DDBJ whole genome shotgun (WGS) entry which is preliminary data.</text>
</comment>
<dbReference type="AlphaFoldDB" id="A0A3S2TYI1"/>
<evidence type="ECO:0008006" key="4">
    <source>
        <dbReference type="Google" id="ProtNLM"/>
    </source>
</evidence>
<feature type="compositionally biased region" description="Polar residues" evidence="1">
    <location>
        <begin position="1"/>
        <end position="22"/>
    </location>
</feature>
<accession>A0A3S2TYI1</accession>
<gene>
    <name evidence="2" type="ORF">ENE75_24180</name>
</gene>
<sequence length="107" mass="11877">MSSACERPTTVNKPASRRTSGTDLARVDAHKVKPHEYKELPELTDAMLARAVVNKGGRPKSENPRQLISLRLPPEVVARWRATGPGWQTRMAERLAKSPLPRPKSDA</sequence>
<feature type="region of interest" description="Disordered" evidence="1">
    <location>
        <begin position="88"/>
        <end position="107"/>
    </location>
</feature>
<evidence type="ECO:0000313" key="2">
    <source>
        <dbReference type="EMBL" id="RVT47433.1"/>
    </source>
</evidence>
<reference evidence="2 3" key="1">
    <citation type="submission" date="2019-01" db="EMBL/GenBank/DDBJ databases">
        <authorList>
            <person name="Chen W.-M."/>
        </authorList>
    </citation>
    <scope>NUCLEOTIDE SEQUENCE [LARGE SCALE GENOMIC DNA]</scope>
    <source>
        <strain evidence="2 3">ICH-3</strain>
    </source>
</reference>
<feature type="region of interest" description="Disordered" evidence="1">
    <location>
        <begin position="1"/>
        <end position="29"/>
    </location>
</feature>
<dbReference type="EMBL" id="SACT01000017">
    <property type="protein sequence ID" value="RVT47433.1"/>
    <property type="molecule type" value="Genomic_DNA"/>
</dbReference>
<proteinExistence type="predicted"/>
<organism evidence="2 3">
    <name type="scientific">Rubrivivax albus</name>
    <dbReference type="NCBI Taxonomy" id="2499835"/>
    <lineage>
        <taxon>Bacteria</taxon>
        <taxon>Pseudomonadati</taxon>
        <taxon>Pseudomonadota</taxon>
        <taxon>Betaproteobacteria</taxon>
        <taxon>Burkholderiales</taxon>
        <taxon>Sphaerotilaceae</taxon>
        <taxon>Rubrivivax</taxon>
    </lineage>
</organism>
<dbReference type="OrthoDB" id="9796641at2"/>
<dbReference type="Pfam" id="PF14384">
    <property type="entry name" value="BrnA_antitoxin"/>
    <property type="match status" value="1"/>
</dbReference>
<name>A0A3S2TYI1_9BURK</name>
<evidence type="ECO:0000313" key="3">
    <source>
        <dbReference type="Proteomes" id="UP000288178"/>
    </source>
</evidence>
<dbReference type="Proteomes" id="UP000288178">
    <property type="component" value="Unassembled WGS sequence"/>
</dbReference>
<dbReference type="InterPro" id="IPR025528">
    <property type="entry name" value="BrnA_antitoxin"/>
</dbReference>
<evidence type="ECO:0000256" key="1">
    <source>
        <dbReference type="SAM" id="MobiDB-lite"/>
    </source>
</evidence>
<keyword evidence="3" id="KW-1185">Reference proteome</keyword>